<organism evidence="1 2">
    <name type="scientific">Pangasius djambal</name>
    <dbReference type="NCBI Taxonomy" id="1691987"/>
    <lineage>
        <taxon>Eukaryota</taxon>
        <taxon>Metazoa</taxon>
        <taxon>Chordata</taxon>
        <taxon>Craniata</taxon>
        <taxon>Vertebrata</taxon>
        <taxon>Euteleostomi</taxon>
        <taxon>Actinopterygii</taxon>
        <taxon>Neopterygii</taxon>
        <taxon>Teleostei</taxon>
        <taxon>Ostariophysi</taxon>
        <taxon>Siluriformes</taxon>
        <taxon>Pangasiidae</taxon>
        <taxon>Pangasius</taxon>
    </lineage>
</organism>
<comment type="caution">
    <text evidence="1">The sequence shown here is derived from an EMBL/GenBank/DDBJ whole genome shotgun (WGS) entry which is preliminary data.</text>
</comment>
<accession>A0ACC5Y5U4</accession>
<sequence>MFDFEHTLIERMLRENPAERPEARELLTELEKHSATTASPEHNVQKANRTY</sequence>
<name>A0ACC5Y5U4_9TELE</name>
<keyword evidence="2" id="KW-1185">Reference proteome</keyword>
<protein>
    <submittedName>
        <fullName evidence="1">Uncharacterized protein</fullName>
    </submittedName>
</protein>
<dbReference type="Proteomes" id="UP000830395">
    <property type="component" value="Chromosome 3"/>
</dbReference>
<evidence type="ECO:0000313" key="2">
    <source>
        <dbReference type="Proteomes" id="UP000830395"/>
    </source>
</evidence>
<reference evidence="1" key="1">
    <citation type="submission" date="2020-02" db="EMBL/GenBank/DDBJ databases">
        <title>Genome sequencing of the panga catfish, Pangasius djambal.</title>
        <authorList>
            <person name="Wen M."/>
            <person name="Zahm M."/>
            <person name="Roques C."/>
            <person name="Cabau C."/>
            <person name="Klopp C."/>
            <person name="Donnadieu C."/>
            <person name="Jouanno E."/>
            <person name="Avarre J.-C."/>
            <person name="Campet M."/>
            <person name="Ha T."/>
            <person name="Dugue R."/>
            <person name="Lampietro C."/>
            <person name="Louis A."/>
            <person name="Herpin A."/>
            <person name="Echchiki A."/>
            <person name="Berthelot C."/>
            <person name="Parey E."/>
            <person name="Roest-Crollius H."/>
            <person name="Braasch I."/>
            <person name="Postlethwait J.H."/>
            <person name="Bobe J."/>
            <person name="Montfort J."/>
            <person name="Bouchez O."/>
            <person name="Begum T."/>
            <person name="Schartl M."/>
            <person name="Gustiano R."/>
            <person name="Guiguen Y."/>
        </authorList>
    </citation>
    <scope>NUCLEOTIDE SEQUENCE</scope>
    <source>
        <strain evidence="1">Pdj_M5554</strain>
    </source>
</reference>
<dbReference type="EMBL" id="CM040977">
    <property type="protein sequence ID" value="MCJ8730995.1"/>
    <property type="molecule type" value="Genomic_DNA"/>
</dbReference>
<proteinExistence type="predicted"/>
<gene>
    <name evidence="1" type="ORF">PDJAM_G00190680</name>
</gene>
<evidence type="ECO:0000313" key="1">
    <source>
        <dbReference type="EMBL" id="MCJ8730995.1"/>
    </source>
</evidence>